<comment type="caution">
    <text evidence="1">The sequence shown here is derived from an EMBL/GenBank/DDBJ whole genome shotgun (WGS) entry which is preliminary data.</text>
</comment>
<dbReference type="EMBL" id="ADZX01000605">
    <property type="protein sequence ID" value="EFK95958.1"/>
    <property type="molecule type" value="Genomic_DNA"/>
</dbReference>
<gene>
    <name evidence="1" type="ORF">LDC_2035</name>
</gene>
<feature type="non-terminal residue" evidence="1">
    <location>
        <position position="1"/>
    </location>
</feature>
<evidence type="ECO:0000313" key="1">
    <source>
        <dbReference type="EMBL" id="EFK95958.1"/>
    </source>
</evidence>
<dbReference type="GO" id="GO:0051301">
    <property type="term" value="P:cell division"/>
    <property type="evidence" value="ECO:0007669"/>
    <property type="project" value="UniProtKB-KW"/>
</dbReference>
<organism evidence="1">
    <name type="scientific">sediment metagenome</name>
    <dbReference type="NCBI Taxonomy" id="749907"/>
    <lineage>
        <taxon>unclassified sequences</taxon>
        <taxon>metagenomes</taxon>
        <taxon>ecological metagenomes</taxon>
    </lineage>
</organism>
<protein>
    <submittedName>
        <fullName evidence="1">Cell division protein FtsI</fullName>
    </submittedName>
</protein>
<dbReference type="AlphaFoldDB" id="D9PKG8"/>
<keyword evidence="1" id="KW-0131">Cell cycle</keyword>
<keyword evidence="1" id="KW-0132">Cell division</keyword>
<name>D9PKG8_9ZZZZ</name>
<accession>D9PKG8</accession>
<proteinExistence type="predicted"/>
<sequence length="103" mass="11801">LLFVLAFAIFLFSTLRTIFSDRDLPSHTSTINDRSIRGEIISKDNYTISKSQKIYQVGIRTESINPDNKELFISLFSLYSDIPKKKLEINLETNMVLKSKVGI</sequence>
<reference evidence="1" key="1">
    <citation type="submission" date="2010-07" db="EMBL/GenBank/DDBJ databases">
        <authorList>
            <consortium name="CONSOLIDER consortium CSD2007-00005"/>
            <person name="Guazzaroni M.-E."/>
            <person name="Richter M."/>
            <person name="Garcia-Salamanca A."/>
            <person name="Yarza P."/>
            <person name="Ferrer M."/>
        </authorList>
    </citation>
    <scope>NUCLEOTIDE SEQUENCE</scope>
</reference>
<reference evidence="1" key="2">
    <citation type="journal article" date="2011" name="Microb. Ecol.">
        <title>Taxonomic and Functional Metagenomic Profiling of the Microbial Community in the Anoxic Sediment of a Sub-saline Shallow Lake (Laguna de Carrizo, Central Spain).</title>
        <authorList>
            <person name="Ferrer M."/>
            <person name="Guazzaroni M.E."/>
            <person name="Richter M."/>
            <person name="Garcia-Salamanca A."/>
            <person name="Yarza P."/>
            <person name="Suarez-Suarez A."/>
            <person name="Solano J."/>
            <person name="Alcaide M."/>
            <person name="van Dillewijn P."/>
            <person name="Molina-Henares M.A."/>
            <person name="Lopez-Cortes N."/>
            <person name="Al-Ramahi Y."/>
            <person name="Guerrero C."/>
            <person name="Acosta A."/>
            <person name="de Eugenio L.I."/>
            <person name="Martinez V."/>
            <person name="Marques S."/>
            <person name="Rojo F."/>
            <person name="Santero E."/>
            <person name="Genilloud O."/>
            <person name="Perez-Perez J."/>
            <person name="Rossello-Mora R."/>
            <person name="Ramos J.L."/>
        </authorList>
    </citation>
    <scope>NUCLEOTIDE SEQUENCE</scope>
</reference>